<evidence type="ECO:0000313" key="3">
    <source>
        <dbReference type="Proteomes" id="UP000199664"/>
    </source>
</evidence>
<dbReference type="AlphaFoldDB" id="A0A1H7L1K2"/>
<dbReference type="Pfam" id="PF13588">
    <property type="entry name" value="HSDR_N_2"/>
    <property type="match status" value="1"/>
</dbReference>
<name>A0A1H7L1K2_9HYPH</name>
<sequence length="373" mass="42096">MTTIEDFRTSLVSYAERVQRVREHIKNEEATKVALILPFIALLGYDDRDPTEVAAEHAADFSDKYKNRVDYAILKEMNPIIAIECKSIGNGKKDDRGQLKSYFNASKTVKLGILTDGIVYEFFVDSEEPNMMDDDPFLIIDFEKISKAQVSDTAIEGLHALTKAKFDPDTIAENARRSLTHRAFFDYLSKQFAEPSIDFTRFLLKENDIKHIRTHAIEGYRAITKAAFNDVFTSNVLKKLDISPSLPKQPTRIENTPLSTPIEVPSPSPAGIVTSEAEIAAFESVRRHLAFLSAGNPLTFDAISDVKFRDYQGKMVVFYRQERKGRLIDIIEARDGTIRFIIVDGGDSTPVIELTQSGERLRALFEKRIGEFG</sequence>
<evidence type="ECO:0000313" key="2">
    <source>
        <dbReference type="EMBL" id="SEK92901.1"/>
    </source>
</evidence>
<gene>
    <name evidence="2" type="ORF">SAMN04515666_102383</name>
</gene>
<dbReference type="Proteomes" id="UP000199664">
    <property type="component" value="Unassembled WGS sequence"/>
</dbReference>
<proteinExistence type="predicted"/>
<evidence type="ECO:0000259" key="1">
    <source>
        <dbReference type="Pfam" id="PF13588"/>
    </source>
</evidence>
<dbReference type="EMBL" id="FOAN01000002">
    <property type="protein sequence ID" value="SEK92901.1"/>
    <property type="molecule type" value="Genomic_DNA"/>
</dbReference>
<dbReference type="STRING" id="1036779.SAMN04515666_102383"/>
<keyword evidence="3" id="KW-1185">Reference proteome</keyword>
<protein>
    <recommendedName>
        <fullName evidence="1">Type I restriction enzyme R protein N-terminal domain-containing protein</fullName>
    </recommendedName>
</protein>
<accession>A0A1H7L1K2</accession>
<dbReference type="InterPro" id="IPR029464">
    <property type="entry name" value="HSDR_N"/>
</dbReference>
<dbReference type="RefSeq" id="WP_091831368.1">
    <property type="nucleotide sequence ID" value="NZ_FOAN01000002.1"/>
</dbReference>
<feature type="domain" description="Type I restriction enzyme R protein N-terminal" evidence="1">
    <location>
        <begin position="51"/>
        <end position="125"/>
    </location>
</feature>
<reference evidence="3" key="1">
    <citation type="submission" date="2016-10" db="EMBL/GenBank/DDBJ databases">
        <authorList>
            <person name="Varghese N."/>
            <person name="Submissions S."/>
        </authorList>
    </citation>
    <scope>NUCLEOTIDE SEQUENCE [LARGE SCALE GENOMIC DNA]</scope>
    <source>
        <strain evidence="3">LMG 26383,CCUG 61248,R- 45681</strain>
    </source>
</reference>
<dbReference type="OrthoDB" id="9148007at2"/>
<organism evidence="2 3">
    <name type="scientific">Bosea lupini</name>
    <dbReference type="NCBI Taxonomy" id="1036779"/>
    <lineage>
        <taxon>Bacteria</taxon>
        <taxon>Pseudomonadati</taxon>
        <taxon>Pseudomonadota</taxon>
        <taxon>Alphaproteobacteria</taxon>
        <taxon>Hyphomicrobiales</taxon>
        <taxon>Boseaceae</taxon>
        <taxon>Bosea</taxon>
    </lineage>
</organism>